<dbReference type="InterPro" id="IPR013155">
    <property type="entry name" value="M/V/L/I-tRNA-synth_anticd-bd"/>
</dbReference>
<dbReference type="Gene3D" id="1.10.730.10">
    <property type="entry name" value="Isoleucyl-tRNA Synthetase, Domain 1"/>
    <property type="match status" value="1"/>
</dbReference>
<dbReference type="SUPFAM" id="SSF50677">
    <property type="entry name" value="ValRS/IleRS/LeuRS editing domain"/>
    <property type="match status" value="1"/>
</dbReference>
<keyword evidence="9 13" id="KW-0030">Aminoacyl-tRNA synthetase</keyword>
<dbReference type="PANTHER" id="PTHR11946">
    <property type="entry name" value="VALYL-TRNA SYNTHETASES"/>
    <property type="match status" value="1"/>
</dbReference>
<evidence type="ECO:0000256" key="5">
    <source>
        <dbReference type="ARBA" id="ARBA00022598"/>
    </source>
</evidence>
<reference evidence="16 17" key="1">
    <citation type="journal article" date="2024" name="BMC Genomics">
        <title>Genome assembly of redclaw crayfish (Cherax quadricarinatus) provides insights into its immune adaptation and hypoxia tolerance.</title>
        <authorList>
            <person name="Liu Z."/>
            <person name="Zheng J."/>
            <person name="Li H."/>
            <person name="Fang K."/>
            <person name="Wang S."/>
            <person name="He J."/>
            <person name="Zhou D."/>
            <person name="Weng S."/>
            <person name="Chi M."/>
            <person name="Gu Z."/>
            <person name="He J."/>
            <person name="Li F."/>
            <person name="Wang M."/>
        </authorList>
    </citation>
    <scope>NUCLEOTIDE SEQUENCE [LARGE SCALE GENOMIC DNA]</scope>
    <source>
        <strain evidence="16">ZL_2023a</strain>
    </source>
</reference>
<evidence type="ECO:0000256" key="4">
    <source>
        <dbReference type="ARBA" id="ARBA00022490"/>
    </source>
</evidence>
<dbReference type="Pfam" id="PF00133">
    <property type="entry name" value="tRNA-synt_1"/>
    <property type="match status" value="1"/>
</dbReference>
<keyword evidence="6 13" id="KW-0547">Nucleotide-binding</keyword>
<dbReference type="GO" id="GO:0006438">
    <property type="term" value="P:valyl-tRNA aminoacylation"/>
    <property type="evidence" value="ECO:0007669"/>
    <property type="project" value="InterPro"/>
</dbReference>
<dbReference type="InterPro" id="IPR014729">
    <property type="entry name" value="Rossmann-like_a/b/a_fold"/>
</dbReference>
<dbReference type="Proteomes" id="UP001445076">
    <property type="component" value="Unassembled WGS sequence"/>
</dbReference>
<dbReference type="PRINTS" id="PR00986">
    <property type="entry name" value="TRNASYNTHVAL"/>
</dbReference>
<evidence type="ECO:0000256" key="3">
    <source>
        <dbReference type="ARBA" id="ARBA00013169"/>
    </source>
</evidence>
<keyword evidence="7 13" id="KW-0067">ATP-binding</keyword>
<proteinExistence type="inferred from homology"/>
<dbReference type="HAMAP" id="MF_02004">
    <property type="entry name" value="Val_tRNA_synth_type1"/>
    <property type="match status" value="1"/>
</dbReference>
<dbReference type="SUPFAM" id="SSF47323">
    <property type="entry name" value="Anticodon-binding domain of a subclass of class I aminoacyl-tRNA synthetases"/>
    <property type="match status" value="1"/>
</dbReference>
<dbReference type="InterPro" id="IPR009008">
    <property type="entry name" value="Val/Leu/Ile-tRNA-synth_edit"/>
</dbReference>
<dbReference type="Gene3D" id="3.40.50.620">
    <property type="entry name" value="HUPs"/>
    <property type="match status" value="2"/>
</dbReference>
<dbReference type="Pfam" id="PF08264">
    <property type="entry name" value="Anticodon_1"/>
    <property type="match status" value="1"/>
</dbReference>
<dbReference type="InterPro" id="IPR002300">
    <property type="entry name" value="aa-tRNA-synth_Ia"/>
</dbReference>
<dbReference type="InterPro" id="IPR037118">
    <property type="entry name" value="Val-tRNA_synth_C_sf"/>
</dbReference>
<evidence type="ECO:0000313" key="16">
    <source>
        <dbReference type="EMBL" id="KAK8723450.1"/>
    </source>
</evidence>
<accession>A0AAW0W2R9</accession>
<protein>
    <recommendedName>
        <fullName evidence="10">Valine--tRNA ligase</fullName>
        <ecNumber evidence="3">6.1.1.9</ecNumber>
    </recommendedName>
    <alternativeName>
        <fullName evidence="11">Valyl-tRNA synthetase</fullName>
    </alternativeName>
</protein>
<evidence type="ECO:0000256" key="6">
    <source>
        <dbReference type="ARBA" id="ARBA00022741"/>
    </source>
</evidence>
<comment type="caution">
    <text evidence="16">The sequence shown here is derived from an EMBL/GenBank/DDBJ whole genome shotgun (WGS) entry which is preliminary data.</text>
</comment>
<feature type="domain" description="Methionyl/Valyl/Leucyl/Isoleucyl-tRNA synthetase anticodon-binding" evidence="15">
    <location>
        <begin position="735"/>
        <end position="881"/>
    </location>
</feature>
<evidence type="ECO:0000313" key="17">
    <source>
        <dbReference type="Proteomes" id="UP001445076"/>
    </source>
</evidence>
<comment type="subcellular location">
    <subcellularLocation>
        <location evidence="1">Cytoplasm</location>
    </subcellularLocation>
</comment>
<sequence length="1014" mass="115577">ITQHKHQHKMLQQLVYYLPQDTIFTRIKCLPTLNVLKRTFILYTGQQYKMKDLSQPFASGYKPSEVEQGWYPWWESRGFFRKHGASKKFVMVLPPPNITGHLHLGHALTCAVQDAIARWHQLQGDEVVWVPGCDHAGIATQAVVERYLWATQGVTKHQLGRERFVNEVWKWKEEKGTVILDQLKRLGASLDWDKFVFTMDKHMSEAVTAAFIQLYDSGLLYRKKSLVNWCCSLQSAISDIEVDHVYLTGPTELNIPGYEKPVTFGMMYDFAYRVNNSDEELVVSTTRPETMLGDTAVMVHPEDERYSHLHGKCVFHPFRKDVIPVITDAVVDPQFGTGVVKVTPGHSQEDFDVGQRHNLQQLTVFDEKGKLTDIVPEFKNLPRFAARQAVIEALTEMRLYHGSKPHPMMVPRCSRTHDIIEPLLKPQWFIRCSDMAAKAIDVVQKGELHIYPETYKKTWNEWLENDIDWCVSRQLWWGHQIPAYCVTSEDGEFWVAARSRDDAKSKVAEKEGISESSIVSVCQDEDVLDTWFSSALFPFAAFGWPRHTDCLEHLYPTTLLETGHDILFFWVARMVMLGLHLTQELPFKGVLLHGLLCDAQGHKMSKSRGNVIDPIDVIEGASLKVLKDRITSSGKNGTLSSEETSQALQKQTSNFPNGIPECGADALRFTLCSYNFKNKLLSVDVNSIEQNKFLGNKIWQTVRFLLASMEKVPNGIECASRVNITQRSADLSTMDKWIMSHLAQLVHNANQNFVTYDLHHITLGFVTFWQNHLCDTYLESIKPVLNEGSCEARSSALSTLWTCVDVGLHILSPFMPFLTEELYQRLPRYAKKCESIMQCDHPKTEEFMCWNDQELEESVNHLLLVAAAFRAIKATYNITHSRVHGSFVCLNSHLNTVLVENLEVVKKLGRIASLTAIDKNTSPPTSSSASTTCDSTIVYLHLKGVIDPKQELVRLRKKMSKVQKEETKITSIITAPGYIERSPAHIQDTHQRKLASLRAQLEQLLFIVQNLEKM</sequence>
<keyword evidence="5 13" id="KW-0436">Ligase</keyword>
<dbReference type="CDD" id="cd07962">
    <property type="entry name" value="Anticodon_Ia_Val"/>
    <property type="match status" value="1"/>
</dbReference>
<comment type="catalytic activity">
    <reaction evidence="12">
        <text>tRNA(Val) + L-valine + ATP = L-valyl-tRNA(Val) + AMP + diphosphate</text>
        <dbReference type="Rhea" id="RHEA:10704"/>
        <dbReference type="Rhea" id="RHEA-COMP:9672"/>
        <dbReference type="Rhea" id="RHEA-COMP:9708"/>
        <dbReference type="ChEBI" id="CHEBI:30616"/>
        <dbReference type="ChEBI" id="CHEBI:33019"/>
        <dbReference type="ChEBI" id="CHEBI:57762"/>
        <dbReference type="ChEBI" id="CHEBI:78442"/>
        <dbReference type="ChEBI" id="CHEBI:78537"/>
        <dbReference type="ChEBI" id="CHEBI:456215"/>
        <dbReference type="EC" id="6.1.1.9"/>
    </reaction>
</comment>
<evidence type="ECO:0000256" key="2">
    <source>
        <dbReference type="ARBA" id="ARBA00005594"/>
    </source>
</evidence>
<name>A0AAW0W2R9_CHEQU</name>
<dbReference type="FunFam" id="3.90.740.10:FF:000005">
    <property type="entry name" value="Valine--tRNA ligase, mitochondrial"/>
    <property type="match status" value="1"/>
</dbReference>
<dbReference type="FunFam" id="3.40.50.620:FF:000020">
    <property type="entry name" value="Valine--tRNA ligase, mitochondrial"/>
    <property type="match status" value="1"/>
</dbReference>
<dbReference type="EC" id="6.1.1.9" evidence="3"/>
<dbReference type="InterPro" id="IPR010978">
    <property type="entry name" value="tRNA-bd_arm"/>
</dbReference>
<dbReference type="NCBIfam" id="TIGR00422">
    <property type="entry name" value="valS"/>
    <property type="match status" value="1"/>
</dbReference>
<comment type="similarity">
    <text evidence="2 13">Belongs to the class-I aminoacyl-tRNA synthetase family.</text>
</comment>
<dbReference type="CDD" id="cd00817">
    <property type="entry name" value="ValRS_core"/>
    <property type="match status" value="1"/>
</dbReference>
<dbReference type="NCBIfam" id="NF004349">
    <property type="entry name" value="PRK05729.1"/>
    <property type="match status" value="1"/>
</dbReference>
<keyword evidence="4" id="KW-0963">Cytoplasm</keyword>
<evidence type="ECO:0000256" key="12">
    <source>
        <dbReference type="ARBA" id="ARBA00047552"/>
    </source>
</evidence>
<evidence type="ECO:0000256" key="9">
    <source>
        <dbReference type="ARBA" id="ARBA00023146"/>
    </source>
</evidence>
<dbReference type="InterPro" id="IPR009080">
    <property type="entry name" value="tRNAsynth_Ia_anticodon-bd"/>
</dbReference>
<dbReference type="GO" id="GO:0005524">
    <property type="term" value="F:ATP binding"/>
    <property type="evidence" value="ECO:0007669"/>
    <property type="project" value="UniProtKB-KW"/>
</dbReference>
<evidence type="ECO:0000256" key="13">
    <source>
        <dbReference type="RuleBase" id="RU363035"/>
    </source>
</evidence>
<evidence type="ECO:0000259" key="15">
    <source>
        <dbReference type="Pfam" id="PF08264"/>
    </source>
</evidence>
<evidence type="ECO:0000256" key="10">
    <source>
        <dbReference type="ARBA" id="ARBA00024407"/>
    </source>
</evidence>
<dbReference type="AlphaFoldDB" id="A0AAW0W2R9"/>
<dbReference type="GO" id="GO:0005829">
    <property type="term" value="C:cytosol"/>
    <property type="evidence" value="ECO:0007669"/>
    <property type="project" value="TreeGrafter"/>
</dbReference>
<dbReference type="GO" id="GO:0002161">
    <property type="term" value="F:aminoacyl-tRNA deacylase activity"/>
    <property type="evidence" value="ECO:0007669"/>
    <property type="project" value="InterPro"/>
</dbReference>
<dbReference type="InterPro" id="IPR002303">
    <property type="entry name" value="Valyl-tRNA_ligase"/>
</dbReference>
<dbReference type="InterPro" id="IPR033705">
    <property type="entry name" value="Anticodon_Ia_Val"/>
</dbReference>
<evidence type="ECO:0000256" key="11">
    <source>
        <dbReference type="ARBA" id="ARBA00029936"/>
    </source>
</evidence>
<dbReference type="Gene3D" id="1.10.287.380">
    <property type="entry name" value="Valyl-tRNA synthetase, C-terminal domain"/>
    <property type="match status" value="1"/>
</dbReference>
<dbReference type="FunFam" id="3.40.50.620:FF:000078">
    <property type="entry name" value="Valine--tRNA ligase, mitochondrial"/>
    <property type="match status" value="1"/>
</dbReference>
<dbReference type="Gene3D" id="3.90.740.10">
    <property type="entry name" value="Valyl/Leucyl/Isoleucyl-tRNA synthetase, editing domain"/>
    <property type="match status" value="1"/>
</dbReference>
<organism evidence="16 17">
    <name type="scientific">Cherax quadricarinatus</name>
    <name type="common">Australian red claw crayfish</name>
    <dbReference type="NCBI Taxonomy" id="27406"/>
    <lineage>
        <taxon>Eukaryota</taxon>
        <taxon>Metazoa</taxon>
        <taxon>Ecdysozoa</taxon>
        <taxon>Arthropoda</taxon>
        <taxon>Crustacea</taxon>
        <taxon>Multicrustacea</taxon>
        <taxon>Malacostraca</taxon>
        <taxon>Eumalacostraca</taxon>
        <taxon>Eucarida</taxon>
        <taxon>Decapoda</taxon>
        <taxon>Pleocyemata</taxon>
        <taxon>Astacidea</taxon>
        <taxon>Parastacoidea</taxon>
        <taxon>Parastacidae</taxon>
        <taxon>Cherax</taxon>
    </lineage>
</organism>
<dbReference type="SUPFAM" id="SSF46589">
    <property type="entry name" value="tRNA-binding arm"/>
    <property type="match status" value="1"/>
</dbReference>
<evidence type="ECO:0000259" key="14">
    <source>
        <dbReference type="Pfam" id="PF00133"/>
    </source>
</evidence>
<feature type="domain" description="Aminoacyl-tRNA synthetase class Ia" evidence="14">
    <location>
        <begin position="70"/>
        <end position="674"/>
    </location>
</feature>
<keyword evidence="17" id="KW-1185">Reference proteome</keyword>
<evidence type="ECO:0000256" key="8">
    <source>
        <dbReference type="ARBA" id="ARBA00022917"/>
    </source>
</evidence>
<dbReference type="EMBL" id="JARKIK010000089">
    <property type="protein sequence ID" value="KAK8723450.1"/>
    <property type="molecule type" value="Genomic_DNA"/>
</dbReference>
<dbReference type="PANTHER" id="PTHR11946:SF109">
    <property type="entry name" value="VALINE--TRNA LIGASE"/>
    <property type="match status" value="1"/>
</dbReference>
<dbReference type="SUPFAM" id="SSF52374">
    <property type="entry name" value="Nucleotidylyl transferase"/>
    <property type="match status" value="1"/>
</dbReference>
<dbReference type="PROSITE" id="PS00178">
    <property type="entry name" value="AA_TRNA_LIGASE_I"/>
    <property type="match status" value="1"/>
</dbReference>
<gene>
    <name evidence="16" type="ORF">OTU49_011715</name>
</gene>
<feature type="non-terminal residue" evidence="16">
    <location>
        <position position="1"/>
    </location>
</feature>
<dbReference type="InterPro" id="IPR001412">
    <property type="entry name" value="aa-tRNA-synth_I_CS"/>
</dbReference>
<evidence type="ECO:0000256" key="7">
    <source>
        <dbReference type="ARBA" id="ARBA00022840"/>
    </source>
</evidence>
<evidence type="ECO:0000256" key="1">
    <source>
        <dbReference type="ARBA" id="ARBA00004496"/>
    </source>
</evidence>
<dbReference type="GO" id="GO:0004832">
    <property type="term" value="F:valine-tRNA ligase activity"/>
    <property type="evidence" value="ECO:0007669"/>
    <property type="project" value="UniProtKB-EC"/>
</dbReference>
<keyword evidence="8 13" id="KW-0648">Protein biosynthesis</keyword>